<proteinExistence type="predicted"/>
<dbReference type="Proteomes" id="UP000039865">
    <property type="component" value="Unassembled WGS sequence"/>
</dbReference>
<name>A0A078ARZ4_STYLE</name>
<protein>
    <submittedName>
        <fullName evidence="1">Uncharacterized protein</fullName>
    </submittedName>
</protein>
<evidence type="ECO:0000313" key="1">
    <source>
        <dbReference type="EMBL" id="CDW84751.1"/>
    </source>
</evidence>
<reference evidence="1 2" key="1">
    <citation type="submission" date="2014-06" db="EMBL/GenBank/DDBJ databases">
        <authorList>
            <person name="Swart Estienne"/>
        </authorList>
    </citation>
    <scope>NUCLEOTIDE SEQUENCE [LARGE SCALE GENOMIC DNA]</scope>
    <source>
        <strain evidence="1 2">130c</strain>
    </source>
</reference>
<evidence type="ECO:0000313" key="2">
    <source>
        <dbReference type="Proteomes" id="UP000039865"/>
    </source>
</evidence>
<sequence length="59" mass="6518">MSNPKVCKLTELLILARLQNLAFVGDAIRLCFSTPIFYDQQLQNQTCSLTSTKGIQNGA</sequence>
<organism evidence="1 2">
    <name type="scientific">Stylonychia lemnae</name>
    <name type="common">Ciliate</name>
    <dbReference type="NCBI Taxonomy" id="5949"/>
    <lineage>
        <taxon>Eukaryota</taxon>
        <taxon>Sar</taxon>
        <taxon>Alveolata</taxon>
        <taxon>Ciliophora</taxon>
        <taxon>Intramacronucleata</taxon>
        <taxon>Spirotrichea</taxon>
        <taxon>Stichotrichia</taxon>
        <taxon>Sporadotrichida</taxon>
        <taxon>Oxytrichidae</taxon>
        <taxon>Stylonychinae</taxon>
        <taxon>Stylonychia</taxon>
    </lineage>
</organism>
<dbReference type="InParanoid" id="A0A078ARZ4"/>
<dbReference type="EMBL" id="CCKQ01013122">
    <property type="protein sequence ID" value="CDW84751.1"/>
    <property type="molecule type" value="Genomic_DNA"/>
</dbReference>
<accession>A0A078ARZ4</accession>
<dbReference type="AlphaFoldDB" id="A0A078ARZ4"/>
<gene>
    <name evidence="1" type="primary">Contig15505.g16519</name>
    <name evidence="1" type="ORF">STYLEM_13819</name>
</gene>
<keyword evidence="2" id="KW-1185">Reference proteome</keyword>